<dbReference type="RefSeq" id="WP_081148239.1">
    <property type="nucleotide sequence ID" value="NZ_CP020465.1"/>
</dbReference>
<organism evidence="2 3">
    <name type="scientific">Cognaticolwellia beringensis</name>
    <dbReference type="NCBI Taxonomy" id="1967665"/>
    <lineage>
        <taxon>Bacteria</taxon>
        <taxon>Pseudomonadati</taxon>
        <taxon>Pseudomonadota</taxon>
        <taxon>Gammaproteobacteria</taxon>
        <taxon>Alteromonadales</taxon>
        <taxon>Colwelliaceae</taxon>
        <taxon>Cognaticolwellia</taxon>
    </lineage>
</organism>
<dbReference type="EMBL" id="CP020465">
    <property type="protein sequence ID" value="ASP46336.1"/>
    <property type="molecule type" value="Genomic_DNA"/>
</dbReference>
<proteinExistence type="predicted"/>
<sequence>MIKNLVIIVSSVVFFSACSSSNNACEDVTLASEQIQQCQSLHKQIINTKNKPIMRTELERRYQQDCIDIRYYRDDKQAGVCGNKKEVAESQELNK</sequence>
<dbReference type="KEGG" id="cber:B5D82_00225"/>
<evidence type="ECO:0000313" key="2">
    <source>
        <dbReference type="EMBL" id="ASP46336.1"/>
    </source>
</evidence>
<reference evidence="2 3" key="1">
    <citation type="submission" date="2017-08" db="EMBL/GenBank/DDBJ databases">
        <title>Complete genome of Colwellia sp. NB097-1, a psychrophile bacterium ioslated from Bering Sea.</title>
        <authorList>
            <person name="Chen X."/>
        </authorList>
    </citation>
    <scope>NUCLEOTIDE SEQUENCE [LARGE SCALE GENOMIC DNA]</scope>
    <source>
        <strain evidence="2 3">NB097-1</strain>
    </source>
</reference>
<evidence type="ECO:0000256" key="1">
    <source>
        <dbReference type="SAM" id="SignalP"/>
    </source>
</evidence>
<keyword evidence="3" id="KW-1185">Reference proteome</keyword>
<protein>
    <recommendedName>
        <fullName evidence="4">Lipoprotein</fullName>
    </recommendedName>
</protein>
<evidence type="ECO:0008006" key="4">
    <source>
        <dbReference type="Google" id="ProtNLM"/>
    </source>
</evidence>
<evidence type="ECO:0000313" key="3">
    <source>
        <dbReference type="Proteomes" id="UP000202259"/>
    </source>
</evidence>
<accession>A0A222G324</accession>
<dbReference type="OrthoDB" id="6333637at2"/>
<keyword evidence="1" id="KW-0732">Signal</keyword>
<name>A0A222G324_9GAMM</name>
<dbReference type="Proteomes" id="UP000202259">
    <property type="component" value="Chromosome"/>
</dbReference>
<dbReference type="AlphaFoldDB" id="A0A222G324"/>
<gene>
    <name evidence="2" type="ORF">B5D82_00225</name>
</gene>
<dbReference type="PROSITE" id="PS51257">
    <property type="entry name" value="PROKAR_LIPOPROTEIN"/>
    <property type="match status" value="1"/>
</dbReference>
<feature type="signal peptide" evidence="1">
    <location>
        <begin position="1"/>
        <end position="24"/>
    </location>
</feature>
<feature type="chain" id="PRO_5011262428" description="Lipoprotein" evidence="1">
    <location>
        <begin position="25"/>
        <end position="95"/>
    </location>
</feature>